<evidence type="ECO:0000313" key="2">
    <source>
        <dbReference type="Proteomes" id="UP001488805"/>
    </source>
</evidence>
<name>A0AAW1G4D7_ZOAVI</name>
<comment type="caution">
    <text evidence="1">The sequence shown here is derived from an EMBL/GenBank/DDBJ whole genome shotgun (WGS) entry which is preliminary data.</text>
</comment>
<dbReference type="EMBL" id="JBCEZU010000002">
    <property type="protein sequence ID" value="KAK9542032.1"/>
    <property type="molecule type" value="Genomic_DNA"/>
</dbReference>
<sequence length="263" mass="29300">MDTPSSFFFGLGKKSGQRAKLDISSNVTPGLMGALHKSQTLCLQQLVDAVGPTLSNAPALGSLLGLYSVRVARRLLELWRPRLTGKERSLLTNYSQGKVEPDPADPFPEISLSPGLGELTGPLLATTRPEKLTLYKADKKTLYFNCVKGTNKKGLCNRLPTVWVFIMGAADKKAGNEKWQLLNCLSGEAKTAIYSSRKNRVENREGQEAKSVWLCNIRARLGLEFRFYKHIGDLDAFKQRWCFNDIVCSVVNDELVFAQVFIR</sequence>
<proteinExistence type="predicted"/>
<dbReference type="AlphaFoldDB" id="A0AAW1G4D7"/>
<evidence type="ECO:0000313" key="1">
    <source>
        <dbReference type="EMBL" id="KAK9542032.1"/>
    </source>
</evidence>
<keyword evidence="2" id="KW-1185">Reference proteome</keyword>
<protein>
    <submittedName>
        <fullName evidence="1">Uncharacterized protein</fullName>
    </submittedName>
</protein>
<gene>
    <name evidence="1" type="ORF">VZT92_002033</name>
</gene>
<organism evidence="1 2">
    <name type="scientific">Zoarces viviparus</name>
    <name type="common">Viviparous eelpout</name>
    <name type="synonym">Blennius viviparus</name>
    <dbReference type="NCBI Taxonomy" id="48416"/>
    <lineage>
        <taxon>Eukaryota</taxon>
        <taxon>Metazoa</taxon>
        <taxon>Chordata</taxon>
        <taxon>Craniata</taxon>
        <taxon>Vertebrata</taxon>
        <taxon>Euteleostomi</taxon>
        <taxon>Actinopterygii</taxon>
        <taxon>Neopterygii</taxon>
        <taxon>Teleostei</taxon>
        <taxon>Neoteleostei</taxon>
        <taxon>Acanthomorphata</taxon>
        <taxon>Eupercaria</taxon>
        <taxon>Perciformes</taxon>
        <taxon>Cottioidei</taxon>
        <taxon>Zoarcales</taxon>
        <taxon>Zoarcidae</taxon>
        <taxon>Zoarcinae</taxon>
        <taxon>Zoarces</taxon>
    </lineage>
</organism>
<dbReference type="Proteomes" id="UP001488805">
    <property type="component" value="Unassembled WGS sequence"/>
</dbReference>
<reference evidence="1 2" key="1">
    <citation type="journal article" date="2024" name="Genome Biol. Evol.">
        <title>Chromosome-level genome assembly of the viviparous eelpout Zoarces viviparus.</title>
        <authorList>
            <person name="Fuhrmann N."/>
            <person name="Brasseur M.V."/>
            <person name="Bakowski C.E."/>
            <person name="Podsiadlowski L."/>
            <person name="Prost S."/>
            <person name="Krehenwinkel H."/>
            <person name="Mayer C."/>
        </authorList>
    </citation>
    <scope>NUCLEOTIDE SEQUENCE [LARGE SCALE GENOMIC DNA]</scope>
    <source>
        <strain evidence="1">NO-MEL_2022_Ind0_liver</strain>
    </source>
</reference>
<accession>A0AAW1G4D7</accession>